<feature type="transmembrane region" description="Helical" evidence="7">
    <location>
        <begin position="149"/>
        <end position="168"/>
    </location>
</feature>
<organism evidence="9 10">
    <name type="scientific">Embleya hyalina</name>
    <dbReference type="NCBI Taxonomy" id="516124"/>
    <lineage>
        <taxon>Bacteria</taxon>
        <taxon>Bacillati</taxon>
        <taxon>Actinomycetota</taxon>
        <taxon>Actinomycetes</taxon>
        <taxon>Kitasatosporales</taxon>
        <taxon>Streptomycetaceae</taxon>
        <taxon>Embleya</taxon>
    </lineage>
</organism>
<dbReference type="PANTHER" id="PTHR42718">
    <property type="entry name" value="MAJOR FACILITATOR SUPERFAMILY MULTIDRUG TRANSPORTER MFSC"/>
    <property type="match status" value="1"/>
</dbReference>
<dbReference type="InterPro" id="IPR001958">
    <property type="entry name" value="Tet-R_TetA/multi-R_MdtG-like"/>
</dbReference>
<comment type="caution">
    <text evidence="9">The sequence shown here is derived from an EMBL/GenBank/DDBJ whole genome shotgun (WGS) entry which is preliminary data.</text>
</comment>
<feature type="region of interest" description="Disordered" evidence="6">
    <location>
        <begin position="18"/>
        <end position="67"/>
    </location>
</feature>
<feature type="transmembrane region" description="Helical" evidence="7">
    <location>
        <begin position="207"/>
        <end position="226"/>
    </location>
</feature>
<feature type="transmembrane region" description="Helical" evidence="7">
    <location>
        <begin position="438"/>
        <end position="461"/>
    </location>
</feature>
<proteinExistence type="predicted"/>
<dbReference type="CDD" id="cd17321">
    <property type="entry name" value="MFS_MMR_MDR_like"/>
    <property type="match status" value="1"/>
</dbReference>
<evidence type="ECO:0000313" key="9">
    <source>
        <dbReference type="EMBL" id="GCD95558.1"/>
    </source>
</evidence>
<keyword evidence="4 7" id="KW-0472">Membrane</keyword>
<evidence type="ECO:0000256" key="4">
    <source>
        <dbReference type="ARBA" id="ARBA00023136"/>
    </source>
</evidence>
<evidence type="ECO:0000256" key="6">
    <source>
        <dbReference type="SAM" id="MobiDB-lite"/>
    </source>
</evidence>
<dbReference type="Gene3D" id="1.20.1250.20">
    <property type="entry name" value="MFS general substrate transporter like domains"/>
    <property type="match status" value="1"/>
</dbReference>
<gene>
    <name evidence="9" type="ORF">EHYA_03232</name>
</gene>
<reference evidence="9 10" key="1">
    <citation type="submission" date="2018-12" db="EMBL/GenBank/DDBJ databases">
        <title>Draft genome sequence of Embleya hyalina NBRC 13850T.</title>
        <authorList>
            <person name="Komaki H."/>
            <person name="Hosoyama A."/>
            <person name="Kimura A."/>
            <person name="Ichikawa N."/>
            <person name="Tamura T."/>
        </authorList>
    </citation>
    <scope>NUCLEOTIDE SEQUENCE [LARGE SCALE GENOMIC DNA]</scope>
    <source>
        <strain evidence="9 10">NBRC 13850</strain>
    </source>
</reference>
<dbReference type="GO" id="GO:0022857">
    <property type="term" value="F:transmembrane transporter activity"/>
    <property type="evidence" value="ECO:0007669"/>
    <property type="project" value="InterPro"/>
</dbReference>
<evidence type="ECO:0000256" key="2">
    <source>
        <dbReference type="ARBA" id="ARBA00022692"/>
    </source>
</evidence>
<name>A0A401YLT6_9ACTN</name>
<dbReference type="GO" id="GO:0046677">
    <property type="term" value="P:response to antibiotic"/>
    <property type="evidence" value="ECO:0007669"/>
    <property type="project" value="UniProtKB-KW"/>
</dbReference>
<feature type="transmembrane region" description="Helical" evidence="7">
    <location>
        <begin position="508"/>
        <end position="531"/>
    </location>
</feature>
<feature type="transmembrane region" description="Helical" evidence="7">
    <location>
        <begin position="238"/>
        <end position="257"/>
    </location>
</feature>
<feature type="transmembrane region" description="Helical" evidence="7">
    <location>
        <begin position="174"/>
        <end position="195"/>
    </location>
</feature>
<dbReference type="EMBL" id="BIFH01000018">
    <property type="protein sequence ID" value="GCD95558.1"/>
    <property type="molecule type" value="Genomic_DNA"/>
</dbReference>
<evidence type="ECO:0000256" key="3">
    <source>
        <dbReference type="ARBA" id="ARBA00022989"/>
    </source>
</evidence>
<dbReference type="SUPFAM" id="SSF103473">
    <property type="entry name" value="MFS general substrate transporter"/>
    <property type="match status" value="1"/>
</dbReference>
<evidence type="ECO:0000256" key="7">
    <source>
        <dbReference type="SAM" id="Phobius"/>
    </source>
</evidence>
<feature type="domain" description="Major facilitator superfamily (MFS) profile" evidence="8">
    <location>
        <begin position="83"/>
        <end position="535"/>
    </location>
</feature>
<feature type="transmembrane region" description="Helical" evidence="7">
    <location>
        <begin position="381"/>
        <end position="400"/>
    </location>
</feature>
<dbReference type="Gene3D" id="1.20.1720.10">
    <property type="entry name" value="Multidrug resistance protein D"/>
    <property type="match status" value="1"/>
</dbReference>
<sequence length="541" mass="54905">MRSTIQWLSMESRAEARQGWCPHGAPDDDDPAARATRATRHHTTRKEPMSEHPTAPGGDPTIATAPTTTGRPALGAYPWRWTALIALLVAEAMNLLDATIVQVAGPVIHADLGGPAAAIPWYGAAYTLTFALGLLTAARLGDIAGRRRVFRVGVTAFAATSLACALAPNVGVLIGMRAAQGVAAALIVPQTFGLIRAMFEGDELPRALGTIGPVMGLSAVLGPVAGGLLTHADLFGTSWRAVFVVNLPLAAAVLLIAPRLREDRAPVRPRLDPTGTALATIGTALSVCPLAGGTGAPSAGAWAAAALGALVLVGFVVHQRRTAAAGRTPLVEPSLLRGRAFPAALATSTLFFAVVNGVMITVVLHLELGLDRGPLTAGLTLLPWSAGLAVASWAAGGVLVPRYGGRVLHAGIATLAVGLVAAVLAYRAAPAGDYPRGLPFALAVAGLGVGLFTPPFFTAALRRLSPQETGSAAGLLNAVQQLGGTLGVAIVGGVYLTGDASGQSASVGARHALTAAGVLLLAAVPAAWAMTARGRRGADTR</sequence>
<keyword evidence="10" id="KW-1185">Reference proteome</keyword>
<protein>
    <submittedName>
        <fullName evidence="9">MFS transporter</fullName>
    </submittedName>
</protein>
<dbReference type="InterPro" id="IPR020846">
    <property type="entry name" value="MFS_dom"/>
</dbReference>
<comment type="subcellular location">
    <subcellularLocation>
        <location evidence="1">Cell membrane</location>
        <topology evidence="1">Multi-pass membrane protein</topology>
    </subcellularLocation>
</comment>
<evidence type="ECO:0000313" key="10">
    <source>
        <dbReference type="Proteomes" id="UP000286931"/>
    </source>
</evidence>
<keyword evidence="2 7" id="KW-0812">Transmembrane</keyword>
<dbReference type="PROSITE" id="PS50850">
    <property type="entry name" value="MFS"/>
    <property type="match status" value="1"/>
</dbReference>
<dbReference type="PRINTS" id="PR01035">
    <property type="entry name" value="TCRTETA"/>
</dbReference>
<feature type="transmembrane region" description="Helical" evidence="7">
    <location>
        <begin position="340"/>
        <end position="366"/>
    </location>
</feature>
<feature type="transmembrane region" description="Helical" evidence="7">
    <location>
        <begin position="301"/>
        <end position="319"/>
    </location>
</feature>
<feature type="transmembrane region" description="Helical" evidence="7">
    <location>
        <begin position="277"/>
        <end position="295"/>
    </location>
</feature>
<evidence type="ECO:0000256" key="1">
    <source>
        <dbReference type="ARBA" id="ARBA00004651"/>
    </source>
</evidence>
<keyword evidence="3 7" id="KW-1133">Transmembrane helix</keyword>
<dbReference type="Pfam" id="PF07690">
    <property type="entry name" value="MFS_1"/>
    <property type="match status" value="1"/>
</dbReference>
<accession>A0A401YLT6</accession>
<feature type="transmembrane region" description="Helical" evidence="7">
    <location>
        <begin position="117"/>
        <end position="137"/>
    </location>
</feature>
<feature type="transmembrane region" description="Helical" evidence="7">
    <location>
        <begin position="473"/>
        <end position="496"/>
    </location>
</feature>
<dbReference type="Proteomes" id="UP000286931">
    <property type="component" value="Unassembled WGS sequence"/>
</dbReference>
<feature type="transmembrane region" description="Helical" evidence="7">
    <location>
        <begin position="407"/>
        <end position="426"/>
    </location>
</feature>
<keyword evidence="5" id="KW-0046">Antibiotic resistance</keyword>
<evidence type="ECO:0000256" key="5">
    <source>
        <dbReference type="ARBA" id="ARBA00023251"/>
    </source>
</evidence>
<dbReference type="InterPro" id="IPR036259">
    <property type="entry name" value="MFS_trans_sf"/>
</dbReference>
<evidence type="ECO:0000259" key="8">
    <source>
        <dbReference type="PROSITE" id="PS50850"/>
    </source>
</evidence>
<feature type="transmembrane region" description="Helical" evidence="7">
    <location>
        <begin position="81"/>
        <end position="105"/>
    </location>
</feature>
<dbReference type="PANTHER" id="PTHR42718:SF39">
    <property type="entry name" value="ACTINORHODIN TRANSPORTER-RELATED"/>
    <property type="match status" value="1"/>
</dbReference>
<dbReference type="InterPro" id="IPR011701">
    <property type="entry name" value="MFS"/>
</dbReference>
<dbReference type="GO" id="GO:0005886">
    <property type="term" value="C:plasma membrane"/>
    <property type="evidence" value="ECO:0007669"/>
    <property type="project" value="UniProtKB-SubCell"/>
</dbReference>
<dbReference type="AlphaFoldDB" id="A0A401YLT6"/>